<reference evidence="2 3" key="1">
    <citation type="submission" date="2024-01" db="EMBL/GenBank/DDBJ databases">
        <title>A telomere-to-telomere, gap-free genome of sweet tea (Lithocarpus litseifolius).</title>
        <authorList>
            <person name="Zhou J."/>
        </authorList>
    </citation>
    <scope>NUCLEOTIDE SEQUENCE [LARGE SCALE GENOMIC DNA]</scope>
    <source>
        <strain evidence="2">Zhou-2022a</strain>
        <tissue evidence="2">Leaf</tissue>
    </source>
</reference>
<dbReference type="SUPFAM" id="SSF51445">
    <property type="entry name" value="(Trans)glycosidases"/>
    <property type="match status" value="1"/>
</dbReference>
<feature type="chain" id="PRO_5043497938" description="Beta-galactosidase" evidence="1">
    <location>
        <begin position="24"/>
        <end position="178"/>
    </location>
</feature>
<accession>A0AAW2CKV4</accession>
<evidence type="ECO:0000313" key="2">
    <source>
        <dbReference type="EMBL" id="KAK9998413.1"/>
    </source>
</evidence>
<dbReference type="Proteomes" id="UP001459277">
    <property type="component" value="Unassembled WGS sequence"/>
</dbReference>
<protein>
    <recommendedName>
        <fullName evidence="4">Beta-galactosidase</fullName>
    </recommendedName>
</protein>
<comment type="caution">
    <text evidence="2">The sequence shown here is derived from an EMBL/GenBank/DDBJ whole genome shotgun (WGS) entry which is preliminary data.</text>
</comment>
<dbReference type="Gene3D" id="3.20.20.80">
    <property type="entry name" value="Glycosidases"/>
    <property type="match status" value="1"/>
</dbReference>
<proteinExistence type="predicted"/>
<gene>
    <name evidence="2" type="ORF">SO802_018016</name>
</gene>
<evidence type="ECO:0008006" key="4">
    <source>
        <dbReference type="Google" id="ProtNLM"/>
    </source>
</evidence>
<dbReference type="EMBL" id="JAZDWU010000006">
    <property type="protein sequence ID" value="KAK9998413.1"/>
    <property type="molecule type" value="Genomic_DNA"/>
</dbReference>
<dbReference type="AlphaFoldDB" id="A0AAW2CKV4"/>
<keyword evidence="3" id="KW-1185">Reference proteome</keyword>
<sequence>MEWWWRLCWGLVVVIMMESGGHAEGGEVTYDGRSLIIDGKRQMLFSGSIHYPRSTPEVCVPNVKGTRPTTFATTIGNESHQKRHRLFSSSFVGSVGVQPLSAHPLWNPRMADHDRRREAIKRQRSQAREELHVNQDLGTRGNHEMVFGEINEGEVGGDLASVFKDLSHTNSPCTAKAA</sequence>
<name>A0AAW2CKV4_9ROSI</name>
<feature type="signal peptide" evidence="1">
    <location>
        <begin position="1"/>
        <end position="23"/>
    </location>
</feature>
<evidence type="ECO:0000313" key="3">
    <source>
        <dbReference type="Proteomes" id="UP001459277"/>
    </source>
</evidence>
<organism evidence="2 3">
    <name type="scientific">Lithocarpus litseifolius</name>
    <dbReference type="NCBI Taxonomy" id="425828"/>
    <lineage>
        <taxon>Eukaryota</taxon>
        <taxon>Viridiplantae</taxon>
        <taxon>Streptophyta</taxon>
        <taxon>Embryophyta</taxon>
        <taxon>Tracheophyta</taxon>
        <taxon>Spermatophyta</taxon>
        <taxon>Magnoliopsida</taxon>
        <taxon>eudicotyledons</taxon>
        <taxon>Gunneridae</taxon>
        <taxon>Pentapetalae</taxon>
        <taxon>rosids</taxon>
        <taxon>fabids</taxon>
        <taxon>Fagales</taxon>
        <taxon>Fagaceae</taxon>
        <taxon>Lithocarpus</taxon>
    </lineage>
</organism>
<dbReference type="InterPro" id="IPR017853">
    <property type="entry name" value="GH"/>
</dbReference>
<keyword evidence="1" id="KW-0732">Signal</keyword>
<evidence type="ECO:0000256" key="1">
    <source>
        <dbReference type="SAM" id="SignalP"/>
    </source>
</evidence>